<keyword evidence="3 9" id="KW-0808">Transferase</keyword>
<sequence length="388" mass="39502">MDQALLDNLLIAVASLLVTVLATPVVKRIAHAVGAVKVPGDRHIHSTPTPELGGLAMLGGLMGAYAVANGLGTFDELFRTTSEPEAILLAALVIVYVGLIDDTRGLTPAAKLAGQILAAGTLVLFGVTLRFVYIPFGGGNIVSLSPDAAALLTIVLVVAMINAVNLVDGLDGLAAGIVAIAAIALFAYSELGPVPVASATSAAGLVLAAVTGACVGFLFFNFNPASIFMGDTGAMLLGLLMGAAGVSAIGNTVAPTSTDFFAVSVPALIPALVLAVPFIDTVLAIVRRVSSGQSIAAADKKHLHHRLLELGHSQRRAVLVLYSCSALLAAAVVGPSLGDPTLVLSVTGGLFILLVLALLVQGWRTNRREKAVESGDNVVRHPTGVGPR</sequence>
<accession>A0A346Y1U1</accession>
<feature type="transmembrane region" description="Helical" evidence="8">
    <location>
        <begin position="112"/>
        <end position="136"/>
    </location>
</feature>
<evidence type="ECO:0000256" key="7">
    <source>
        <dbReference type="PIRSR" id="PIRSR600715-1"/>
    </source>
</evidence>
<evidence type="ECO:0000313" key="10">
    <source>
        <dbReference type="Proteomes" id="UP000264006"/>
    </source>
</evidence>
<evidence type="ECO:0000256" key="6">
    <source>
        <dbReference type="ARBA" id="ARBA00023136"/>
    </source>
</evidence>
<comment type="subcellular location">
    <subcellularLocation>
        <location evidence="1">Cell membrane</location>
        <topology evidence="1">Multi-pass membrane protein</topology>
    </subcellularLocation>
</comment>
<dbReference type="PANTHER" id="PTHR22926:SF3">
    <property type="entry name" value="UNDECAPRENYL-PHOSPHATE ALPHA-N-ACETYLGLUCOSAMINYL 1-PHOSPHATE TRANSFERASE"/>
    <property type="match status" value="1"/>
</dbReference>
<feature type="binding site" evidence="7">
    <location>
        <position position="231"/>
    </location>
    <ligand>
        <name>Mg(2+)</name>
        <dbReference type="ChEBI" id="CHEBI:18420"/>
    </ligand>
</feature>
<dbReference type="OrthoDB" id="9783652at2"/>
<dbReference type="RefSeq" id="WP_114592781.1">
    <property type="nucleotide sequence ID" value="NZ_CP031165.1"/>
</dbReference>
<dbReference type="EMBL" id="CP031165">
    <property type="protein sequence ID" value="AXV08438.1"/>
    <property type="molecule type" value="Genomic_DNA"/>
</dbReference>
<proteinExistence type="predicted"/>
<feature type="transmembrane region" description="Helical" evidence="8">
    <location>
        <begin position="52"/>
        <end position="72"/>
    </location>
</feature>
<dbReference type="InterPro" id="IPR000715">
    <property type="entry name" value="Glycosyl_transferase_4"/>
</dbReference>
<dbReference type="AlphaFoldDB" id="A0A346Y1U1"/>
<dbReference type="GO" id="GO:0044038">
    <property type="term" value="P:cell wall macromolecule biosynthetic process"/>
    <property type="evidence" value="ECO:0007669"/>
    <property type="project" value="TreeGrafter"/>
</dbReference>
<evidence type="ECO:0000313" key="9">
    <source>
        <dbReference type="EMBL" id="AXV08438.1"/>
    </source>
</evidence>
<keyword evidence="6 8" id="KW-0472">Membrane</keyword>
<evidence type="ECO:0000256" key="8">
    <source>
        <dbReference type="SAM" id="Phobius"/>
    </source>
</evidence>
<dbReference type="Proteomes" id="UP000264006">
    <property type="component" value="Chromosome"/>
</dbReference>
<feature type="transmembrane region" description="Helical" evidence="8">
    <location>
        <begin position="234"/>
        <end position="254"/>
    </location>
</feature>
<dbReference type="Pfam" id="PF00953">
    <property type="entry name" value="Glycos_transf_4"/>
    <property type="match status" value="1"/>
</dbReference>
<feature type="transmembrane region" description="Helical" evidence="8">
    <location>
        <begin position="84"/>
        <end position="100"/>
    </location>
</feature>
<feature type="transmembrane region" description="Helical" evidence="8">
    <location>
        <begin position="6"/>
        <end position="26"/>
    </location>
</feature>
<dbReference type="KEGG" id="euz:DVS28_a3766"/>
<evidence type="ECO:0000256" key="5">
    <source>
        <dbReference type="ARBA" id="ARBA00022989"/>
    </source>
</evidence>
<dbReference type="PANTHER" id="PTHR22926">
    <property type="entry name" value="PHOSPHO-N-ACETYLMURAMOYL-PENTAPEPTIDE-TRANSFERASE"/>
    <property type="match status" value="1"/>
</dbReference>
<dbReference type="CDD" id="cd06853">
    <property type="entry name" value="GT_WecA_like"/>
    <property type="match status" value="1"/>
</dbReference>
<keyword evidence="10" id="KW-1185">Reference proteome</keyword>
<keyword evidence="7" id="KW-0479">Metal-binding</keyword>
<dbReference type="GO" id="GO:0009103">
    <property type="term" value="P:lipopolysaccharide biosynthetic process"/>
    <property type="evidence" value="ECO:0007669"/>
    <property type="project" value="TreeGrafter"/>
</dbReference>
<feature type="transmembrane region" description="Helical" evidence="8">
    <location>
        <begin position="317"/>
        <end position="336"/>
    </location>
</feature>
<feature type="transmembrane region" description="Helical" evidence="8">
    <location>
        <begin position="342"/>
        <end position="360"/>
    </location>
</feature>
<feature type="transmembrane region" description="Helical" evidence="8">
    <location>
        <begin position="260"/>
        <end position="286"/>
    </location>
</feature>
<comment type="cofactor">
    <cofactor evidence="7">
        <name>Mg(2+)</name>
        <dbReference type="ChEBI" id="CHEBI:18420"/>
    </cofactor>
</comment>
<feature type="binding site" evidence="7">
    <location>
        <position position="165"/>
    </location>
    <ligand>
        <name>Mg(2+)</name>
        <dbReference type="ChEBI" id="CHEBI:18420"/>
    </ligand>
</feature>
<gene>
    <name evidence="9" type="ORF">DVS28_a3766</name>
</gene>
<dbReference type="GO" id="GO:0046872">
    <property type="term" value="F:metal ion binding"/>
    <property type="evidence" value="ECO:0007669"/>
    <property type="project" value="UniProtKB-KW"/>
</dbReference>
<keyword evidence="7" id="KW-0460">Magnesium</keyword>
<evidence type="ECO:0000256" key="1">
    <source>
        <dbReference type="ARBA" id="ARBA00004651"/>
    </source>
</evidence>
<protein>
    <submittedName>
        <fullName evidence="9">Undecaprenyl-phosphate N-acetylglucosaminyl 1-phosphate transferase</fullName>
    </submittedName>
</protein>
<dbReference type="GO" id="GO:0005886">
    <property type="term" value="C:plasma membrane"/>
    <property type="evidence" value="ECO:0007669"/>
    <property type="project" value="UniProtKB-SubCell"/>
</dbReference>
<evidence type="ECO:0000256" key="3">
    <source>
        <dbReference type="ARBA" id="ARBA00022679"/>
    </source>
</evidence>
<evidence type="ECO:0000256" key="4">
    <source>
        <dbReference type="ARBA" id="ARBA00022692"/>
    </source>
</evidence>
<organism evidence="9 10">
    <name type="scientific">Euzebya pacifica</name>
    <dbReference type="NCBI Taxonomy" id="1608957"/>
    <lineage>
        <taxon>Bacteria</taxon>
        <taxon>Bacillati</taxon>
        <taxon>Actinomycetota</taxon>
        <taxon>Nitriliruptoria</taxon>
        <taxon>Euzebyales</taxon>
    </lineage>
</organism>
<keyword evidence="5 8" id="KW-1133">Transmembrane helix</keyword>
<dbReference type="GO" id="GO:0071555">
    <property type="term" value="P:cell wall organization"/>
    <property type="evidence" value="ECO:0007669"/>
    <property type="project" value="TreeGrafter"/>
</dbReference>
<feature type="transmembrane region" description="Helical" evidence="8">
    <location>
        <begin position="201"/>
        <end position="222"/>
    </location>
</feature>
<keyword evidence="2" id="KW-1003">Cell membrane</keyword>
<name>A0A346Y1U1_9ACTN</name>
<reference evidence="9 10" key="1">
    <citation type="submission" date="2018-09" db="EMBL/GenBank/DDBJ databases">
        <title>Complete genome sequence of Euzebya sp. DY32-46 isolated from seawater of Pacific Ocean.</title>
        <authorList>
            <person name="Xu L."/>
            <person name="Wu Y.-H."/>
            <person name="Xu X.-W."/>
        </authorList>
    </citation>
    <scope>NUCLEOTIDE SEQUENCE [LARGE SCALE GENOMIC DNA]</scope>
    <source>
        <strain evidence="9 10">DY32-46</strain>
    </source>
</reference>
<feature type="transmembrane region" description="Helical" evidence="8">
    <location>
        <begin position="172"/>
        <end position="189"/>
    </location>
</feature>
<keyword evidence="4 8" id="KW-0812">Transmembrane</keyword>
<evidence type="ECO:0000256" key="2">
    <source>
        <dbReference type="ARBA" id="ARBA00022475"/>
    </source>
</evidence>
<feature type="transmembrane region" description="Helical" evidence="8">
    <location>
        <begin position="148"/>
        <end position="167"/>
    </location>
</feature>
<dbReference type="GO" id="GO:0016780">
    <property type="term" value="F:phosphotransferase activity, for other substituted phosphate groups"/>
    <property type="evidence" value="ECO:0007669"/>
    <property type="project" value="InterPro"/>
</dbReference>